<evidence type="ECO:0000256" key="1">
    <source>
        <dbReference type="SAM" id="MobiDB-lite"/>
    </source>
</evidence>
<name>A0AAV7W7K5_PLEWA</name>
<protein>
    <submittedName>
        <fullName evidence="2">Uncharacterized protein</fullName>
    </submittedName>
</protein>
<feature type="region of interest" description="Disordered" evidence="1">
    <location>
        <begin position="118"/>
        <end position="143"/>
    </location>
</feature>
<sequence>MYQVLPDSIPIDSSVASLVRRTSLAEDTIAKDAVDKKVDGSLKKVYSGAHLAVRAGIYGTVVSQFHHSQEVVLPSLTVASEGHSDFLAWVFSISNEGDDVGPGGNEDYQLNDEEWGPAEERFPCRGNKEQEAVSERARGRVYS</sequence>
<gene>
    <name evidence="2" type="ORF">NDU88_004746</name>
</gene>
<keyword evidence="3" id="KW-1185">Reference proteome</keyword>
<proteinExistence type="predicted"/>
<dbReference type="EMBL" id="JANPWB010000002">
    <property type="protein sequence ID" value="KAJ1209368.1"/>
    <property type="molecule type" value="Genomic_DNA"/>
</dbReference>
<reference evidence="2" key="1">
    <citation type="journal article" date="2022" name="bioRxiv">
        <title>Sequencing and chromosome-scale assembly of the giantPleurodeles waltlgenome.</title>
        <authorList>
            <person name="Brown T."/>
            <person name="Elewa A."/>
            <person name="Iarovenko S."/>
            <person name="Subramanian E."/>
            <person name="Araus A.J."/>
            <person name="Petzold A."/>
            <person name="Susuki M."/>
            <person name="Suzuki K.-i.T."/>
            <person name="Hayashi T."/>
            <person name="Toyoda A."/>
            <person name="Oliveira C."/>
            <person name="Osipova E."/>
            <person name="Leigh N.D."/>
            <person name="Simon A."/>
            <person name="Yun M.H."/>
        </authorList>
    </citation>
    <scope>NUCLEOTIDE SEQUENCE</scope>
    <source>
        <strain evidence="2">20211129_DDA</strain>
        <tissue evidence="2">Liver</tissue>
    </source>
</reference>
<comment type="caution">
    <text evidence="2">The sequence shown here is derived from an EMBL/GenBank/DDBJ whole genome shotgun (WGS) entry which is preliminary data.</text>
</comment>
<dbReference type="Proteomes" id="UP001066276">
    <property type="component" value="Chromosome 1_2"/>
</dbReference>
<accession>A0AAV7W7K5</accession>
<evidence type="ECO:0000313" key="2">
    <source>
        <dbReference type="EMBL" id="KAJ1209368.1"/>
    </source>
</evidence>
<organism evidence="2 3">
    <name type="scientific">Pleurodeles waltl</name>
    <name type="common">Iberian ribbed newt</name>
    <dbReference type="NCBI Taxonomy" id="8319"/>
    <lineage>
        <taxon>Eukaryota</taxon>
        <taxon>Metazoa</taxon>
        <taxon>Chordata</taxon>
        <taxon>Craniata</taxon>
        <taxon>Vertebrata</taxon>
        <taxon>Euteleostomi</taxon>
        <taxon>Amphibia</taxon>
        <taxon>Batrachia</taxon>
        <taxon>Caudata</taxon>
        <taxon>Salamandroidea</taxon>
        <taxon>Salamandridae</taxon>
        <taxon>Pleurodelinae</taxon>
        <taxon>Pleurodeles</taxon>
    </lineage>
</organism>
<dbReference type="Gene3D" id="1.10.287.3160">
    <property type="match status" value="1"/>
</dbReference>
<evidence type="ECO:0000313" key="3">
    <source>
        <dbReference type="Proteomes" id="UP001066276"/>
    </source>
</evidence>
<dbReference type="AlphaFoldDB" id="A0AAV7W7K5"/>